<feature type="transmembrane region" description="Helical" evidence="9">
    <location>
        <begin position="65"/>
        <end position="85"/>
    </location>
</feature>
<dbReference type="Pfam" id="PF02518">
    <property type="entry name" value="HATPase_c"/>
    <property type="match status" value="1"/>
</dbReference>
<protein>
    <recommendedName>
        <fullName evidence="2">histidine kinase</fullName>
        <ecNumber evidence="2">2.7.13.3</ecNumber>
    </recommendedName>
</protein>
<keyword evidence="9" id="KW-0472">Membrane</keyword>
<reference evidence="13" key="1">
    <citation type="journal article" date="2019" name="Int. J. Syst. Evol. Microbiol.">
        <title>The Global Catalogue of Microorganisms (GCM) 10K type strain sequencing project: providing services to taxonomists for standard genome sequencing and annotation.</title>
        <authorList>
            <consortium name="The Broad Institute Genomics Platform"/>
            <consortium name="The Broad Institute Genome Sequencing Center for Infectious Disease"/>
            <person name="Wu L."/>
            <person name="Ma J."/>
        </authorList>
    </citation>
    <scope>NUCLEOTIDE SEQUENCE [LARGE SCALE GENOMIC DNA]</scope>
    <source>
        <strain evidence="13">CGMCC 4.7317</strain>
    </source>
</reference>
<gene>
    <name evidence="12" type="ORF">ACFQGU_05110</name>
</gene>
<dbReference type="EC" id="2.7.13.3" evidence="2"/>
<dbReference type="PANTHER" id="PTHR24421:SF10">
    <property type="entry name" value="NITRATE_NITRITE SENSOR PROTEIN NARQ"/>
    <property type="match status" value="1"/>
</dbReference>
<dbReference type="InterPro" id="IPR050482">
    <property type="entry name" value="Sensor_HK_TwoCompSys"/>
</dbReference>
<evidence type="ECO:0000256" key="6">
    <source>
        <dbReference type="ARBA" id="ARBA00022777"/>
    </source>
</evidence>
<dbReference type="CDD" id="cd16917">
    <property type="entry name" value="HATPase_UhpB-NarQ-NarX-like"/>
    <property type="match status" value="1"/>
</dbReference>
<dbReference type="InterPro" id="IPR036890">
    <property type="entry name" value="HATPase_C_sf"/>
</dbReference>
<dbReference type="SUPFAM" id="SSF55874">
    <property type="entry name" value="ATPase domain of HSP90 chaperone/DNA topoisomerase II/histidine kinase"/>
    <property type="match status" value="1"/>
</dbReference>
<feature type="transmembrane region" description="Helical" evidence="9">
    <location>
        <begin position="130"/>
        <end position="152"/>
    </location>
</feature>
<feature type="domain" description="Histidine kinase/HSP90-like ATPase" evidence="10">
    <location>
        <begin position="295"/>
        <end position="379"/>
    </location>
</feature>
<keyword evidence="9" id="KW-1133">Transmembrane helix</keyword>
<evidence type="ECO:0000256" key="7">
    <source>
        <dbReference type="ARBA" id="ARBA00022840"/>
    </source>
</evidence>
<name>A0ABW1SXT6_9ACTN</name>
<keyword evidence="5" id="KW-0547">Nucleotide-binding</keyword>
<dbReference type="Proteomes" id="UP001596138">
    <property type="component" value="Unassembled WGS sequence"/>
</dbReference>
<evidence type="ECO:0000256" key="9">
    <source>
        <dbReference type="SAM" id="Phobius"/>
    </source>
</evidence>
<keyword evidence="9" id="KW-0812">Transmembrane</keyword>
<keyword evidence="8" id="KW-0902">Two-component regulatory system</keyword>
<sequence length="382" mass="39036">MLADPRETWRRRGAWALDVVIALGLGALGASDGLHSGDFPYNGAATAALMGLAGAVLVLRRVLPLTSFTISLGAMTLIALLYGTYQSGASVLIAVVAVFSAASYGANLPYVIAVCFGFDAALSVSAPTAGVLPTVVFTTLLLAVVAAAGVGARRLRDLLTEARSQAAASGLRAEQERAEAATAERSRIARELHDILAHGLGVVVLQTGAADHALDFDPALARASVRAARSTAEQAIAQLETLVAVVREERPSATSPQPTISDVPSLAVDASMPGFEVRCDVRGDSSRAPAQIQASAYRIAQEGITNALKHSGGTTCSVSVDCTPVAVRVEVVDDGPGREGGAGLRMGLAGIQERVAVFGGRMTAGPAPAGGWALLAEIPVPA</sequence>
<dbReference type="PANTHER" id="PTHR24421">
    <property type="entry name" value="NITRATE/NITRITE SENSOR PROTEIN NARX-RELATED"/>
    <property type="match status" value="1"/>
</dbReference>
<evidence type="ECO:0000256" key="2">
    <source>
        <dbReference type="ARBA" id="ARBA00012438"/>
    </source>
</evidence>
<evidence type="ECO:0000313" key="12">
    <source>
        <dbReference type="EMBL" id="MFC6237243.1"/>
    </source>
</evidence>
<dbReference type="Gene3D" id="3.30.565.10">
    <property type="entry name" value="Histidine kinase-like ATPase, C-terminal domain"/>
    <property type="match status" value="1"/>
</dbReference>
<comment type="caution">
    <text evidence="12">The sequence shown here is derived from an EMBL/GenBank/DDBJ whole genome shotgun (WGS) entry which is preliminary data.</text>
</comment>
<keyword evidence="7" id="KW-0067">ATP-binding</keyword>
<keyword evidence="3" id="KW-0597">Phosphoprotein</keyword>
<proteinExistence type="predicted"/>
<dbReference type="Pfam" id="PF07730">
    <property type="entry name" value="HisKA_3"/>
    <property type="match status" value="1"/>
</dbReference>
<dbReference type="RefSeq" id="WP_386764376.1">
    <property type="nucleotide sequence ID" value="NZ_JBHSTI010000008.1"/>
</dbReference>
<evidence type="ECO:0000256" key="4">
    <source>
        <dbReference type="ARBA" id="ARBA00022679"/>
    </source>
</evidence>
<dbReference type="GO" id="GO:0016301">
    <property type="term" value="F:kinase activity"/>
    <property type="evidence" value="ECO:0007669"/>
    <property type="project" value="UniProtKB-KW"/>
</dbReference>
<keyword evidence="6 12" id="KW-0418">Kinase</keyword>
<evidence type="ECO:0000313" key="13">
    <source>
        <dbReference type="Proteomes" id="UP001596138"/>
    </source>
</evidence>
<evidence type="ECO:0000256" key="1">
    <source>
        <dbReference type="ARBA" id="ARBA00000085"/>
    </source>
</evidence>
<comment type="catalytic activity">
    <reaction evidence="1">
        <text>ATP + protein L-histidine = ADP + protein N-phospho-L-histidine.</text>
        <dbReference type="EC" id="2.7.13.3"/>
    </reaction>
</comment>
<evidence type="ECO:0000256" key="8">
    <source>
        <dbReference type="ARBA" id="ARBA00023012"/>
    </source>
</evidence>
<evidence type="ECO:0000256" key="3">
    <source>
        <dbReference type="ARBA" id="ARBA00022553"/>
    </source>
</evidence>
<feature type="domain" description="Signal transduction histidine kinase subgroup 3 dimerisation and phosphoacceptor" evidence="11">
    <location>
        <begin position="184"/>
        <end position="248"/>
    </location>
</feature>
<evidence type="ECO:0000259" key="10">
    <source>
        <dbReference type="Pfam" id="PF02518"/>
    </source>
</evidence>
<organism evidence="12 13">
    <name type="scientific">Longivirga aurantiaca</name>
    <dbReference type="NCBI Taxonomy" id="1837743"/>
    <lineage>
        <taxon>Bacteria</taxon>
        <taxon>Bacillati</taxon>
        <taxon>Actinomycetota</taxon>
        <taxon>Actinomycetes</taxon>
        <taxon>Sporichthyales</taxon>
        <taxon>Sporichthyaceae</taxon>
        <taxon>Longivirga</taxon>
    </lineage>
</organism>
<dbReference type="InterPro" id="IPR003594">
    <property type="entry name" value="HATPase_dom"/>
</dbReference>
<dbReference type="Gene3D" id="1.20.5.1930">
    <property type="match status" value="1"/>
</dbReference>
<accession>A0ABW1SXT6</accession>
<keyword evidence="4" id="KW-0808">Transferase</keyword>
<evidence type="ECO:0000256" key="5">
    <source>
        <dbReference type="ARBA" id="ARBA00022741"/>
    </source>
</evidence>
<feature type="transmembrane region" description="Helical" evidence="9">
    <location>
        <begin position="91"/>
        <end position="118"/>
    </location>
</feature>
<evidence type="ECO:0000259" key="11">
    <source>
        <dbReference type="Pfam" id="PF07730"/>
    </source>
</evidence>
<dbReference type="InterPro" id="IPR011712">
    <property type="entry name" value="Sig_transdc_His_kin_sub3_dim/P"/>
</dbReference>
<dbReference type="EMBL" id="JBHSTI010000008">
    <property type="protein sequence ID" value="MFC6237243.1"/>
    <property type="molecule type" value="Genomic_DNA"/>
</dbReference>
<keyword evidence="13" id="KW-1185">Reference proteome</keyword>